<dbReference type="OrthoDB" id="9893839at2759"/>
<sequence>MLGAEYDPSKADEYLAMVIDSSRQRDGMLLCQQAVKSCSDVANPLGSRVVAGPQSLMTHLSPGVVIAVEEVVLFFNSFVQLIDQLDDVKGPPTHRLSCGQSPYTETTTWERKYCILTDSQLVLLNREKEQASMYVKAKKSENIQNANRGVFNQGQRIVKTYIHCDKVYYLLVLVTENSSRTSLMYFPTLASLVTDTSSGVTAVIPRENGKSRH</sequence>
<dbReference type="EMBL" id="KZ512622">
    <property type="protein sequence ID" value="PKU31549.1"/>
    <property type="molecule type" value="Genomic_DNA"/>
</dbReference>
<reference evidence="2" key="2">
    <citation type="submission" date="2017-12" db="EMBL/GenBank/DDBJ databases">
        <title>Genome sequence of the Bar-tailed Godwit (Limosa lapponica baueri).</title>
        <authorList>
            <person name="Lima N.C.B."/>
            <person name="Parody-Merino A.M."/>
            <person name="Battley P.F."/>
            <person name="Fidler A.E."/>
            <person name="Prosdocimi F."/>
        </authorList>
    </citation>
    <scope>NUCLEOTIDE SEQUENCE [LARGE SCALE GENOMIC DNA]</scope>
</reference>
<protein>
    <submittedName>
        <fullName evidence="1">Ras gtpase-activating protein ngap isoform x1</fullName>
    </submittedName>
</protein>
<reference evidence="2" key="1">
    <citation type="submission" date="2017-11" db="EMBL/GenBank/DDBJ databases">
        <authorList>
            <person name="Lima N.C."/>
            <person name="Parody-Merino A.M."/>
            <person name="Battley P.F."/>
            <person name="Fidler A.E."/>
            <person name="Prosdocimi F."/>
        </authorList>
    </citation>
    <scope>NUCLEOTIDE SEQUENCE [LARGE SCALE GENOMIC DNA]</scope>
</reference>
<proteinExistence type="predicted"/>
<organism evidence="1 2">
    <name type="scientific">Limosa lapponica baueri</name>
    <dbReference type="NCBI Taxonomy" id="1758121"/>
    <lineage>
        <taxon>Eukaryota</taxon>
        <taxon>Metazoa</taxon>
        <taxon>Chordata</taxon>
        <taxon>Craniata</taxon>
        <taxon>Vertebrata</taxon>
        <taxon>Euteleostomi</taxon>
        <taxon>Archelosauria</taxon>
        <taxon>Archosauria</taxon>
        <taxon>Dinosauria</taxon>
        <taxon>Saurischia</taxon>
        <taxon>Theropoda</taxon>
        <taxon>Coelurosauria</taxon>
        <taxon>Aves</taxon>
        <taxon>Neognathae</taxon>
        <taxon>Neoaves</taxon>
        <taxon>Charadriiformes</taxon>
        <taxon>Scolopacidae</taxon>
        <taxon>Limosa</taxon>
    </lineage>
</organism>
<name>A0A2I0TCM7_LIMLA</name>
<evidence type="ECO:0000313" key="1">
    <source>
        <dbReference type="EMBL" id="PKU31549.1"/>
    </source>
</evidence>
<dbReference type="AlphaFoldDB" id="A0A2I0TCM7"/>
<dbReference type="Proteomes" id="UP000233556">
    <property type="component" value="Unassembled WGS sequence"/>
</dbReference>
<keyword evidence="2" id="KW-1185">Reference proteome</keyword>
<evidence type="ECO:0000313" key="2">
    <source>
        <dbReference type="Proteomes" id="UP000233556"/>
    </source>
</evidence>
<accession>A0A2I0TCM7</accession>
<gene>
    <name evidence="1" type="ORF">llap_18147</name>
</gene>